<dbReference type="PROSITE" id="PS50943">
    <property type="entry name" value="HTH_CROC1"/>
    <property type="match status" value="1"/>
</dbReference>
<proteinExistence type="predicted"/>
<dbReference type="RefSeq" id="WP_161903180.1">
    <property type="nucleotide sequence ID" value="NZ_MAEL01000054.1"/>
</dbReference>
<dbReference type="Pfam" id="PF01381">
    <property type="entry name" value="HTH_3"/>
    <property type="match status" value="1"/>
</dbReference>
<sequence length="99" mass="11356">MEDNLIKKRRLELGMKQAQVAELIGIDVRSYRRYENGDISPTLENLIKLATAFSISPTELQQSDNTLLLIKQYIASLSTEELQEIQKYVDNQLNNRSNA</sequence>
<gene>
    <name evidence="3" type="ORF">BAU17_02160</name>
</gene>
<evidence type="ECO:0000259" key="2">
    <source>
        <dbReference type="PROSITE" id="PS50943"/>
    </source>
</evidence>
<feature type="domain" description="HTH cro/C1-type" evidence="2">
    <location>
        <begin position="6"/>
        <end position="60"/>
    </location>
</feature>
<dbReference type="CDD" id="cd00093">
    <property type="entry name" value="HTH_XRE"/>
    <property type="match status" value="1"/>
</dbReference>
<name>A0ABQ6YWX7_9ENTE</name>
<dbReference type="SUPFAM" id="SSF47413">
    <property type="entry name" value="lambda repressor-like DNA-binding domains"/>
    <property type="match status" value="1"/>
</dbReference>
<evidence type="ECO:0000313" key="4">
    <source>
        <dbReference type="Proteomes" id="UP000782705"/>
    </source>
</evidence>
<dbReference type="Gene3D" id="1.10.260.40">
    <property type="entry name" value="lambda repressor-like DNA-binding domains"/>
    <property type="match status" value="1"/>
</dbReference>
<evidence type="ECO:0000256" key="1">
    <source>
        <dbReference type="ARBA" id="ARBA00023125"/>
    </source>
</evidence>
<dbReference type="InterPro" id="IPR001387">
    <property type="entry name" value="Cro/C1-type_HTH"/>
</dbReference>
<dbReference type="InterPro" id="IPR010982">
    <property type="entry name" value="Lambda_DNA-bd_dom_sf"/>
</dbReference>
<dbReference type="Proteomes" id="UP000782705">
    <property type="component" value="Unassembled WGS sequence"/>
</dbReference>
<dbReference type="EMBL" id="MAEL01000054">
    <property type="protein sequence ID" value="KAF1302201.1"/>
    <property type="molecule type" value="Genomic_DNA"/>
</dbReference>
<keyword evidence="4" id="KW-1185">Reference proteome</keyword>
<reference evidence="3 4" key="1">
    <citation type="submission" date="2016-06" db="EMBL/GenBank/DDBJ databases">
        <title>Four novel species of enterococci isolated from chicken manure.</title>
        <authorList>
            <person name="Van Tyne D."/>
        </authorList>
    </citation>
    <scope>NUCLEOTIDE SEQUENCE [LARGE SCALE GENOMIC DNA]</scope>
    <source>
        <strain evidence="3 4">CU12B</strain>
    </source>
</reference>
<protein>
    <recommendedName>
        <fullName evidence="2">HTH cro/C1-type domain-containing protein</fullName>
    </recommendedName>
</protein>
<dbReference type="PANTHER" id="PTHR46558">
    <property type="entry name" value="TRACRIPTIONAL REGULATORY PROTEIN-RELATED-RELATED"/>
    <property type="match status" value="1"/>
</dbReference>
<comment type="caution">
    <text evidence="3">The sequence shown here is derived from an EMBL/GenBank/DDBJ whole genome shotgun (WGS) entry which is preliminary data.</text>
</comment>
<dbReference type="SMART" id="SM00530">
    <property type="entry name" value="HTH_XRE"/>
    <property type="match status" value="1"/>
</dbReference>
<evidence type="ECO:0000313" key="3">
    <source>
        <dbReference type="EMBL" id="KAF1302201.1"/>
    </source>
</evidence>
<accession>A0ABQ6YWX7</accession>
<keyword evidence="1" id="KW-0238">DNA-binding</keyword>
<dbReference type="PANTHER" id="PTHR46558:SF11">
    <property type="entry name" value="HTH-TYPE TRANSCRIPTIONAL REGULATOR XRE"/>
    <property type="match status" value="1"/>
</dbReference>
<organism evidence="3 4">
    <name type="scientific">Candidatus Enterococcus willemsii</name>
    <dbReference type="NCBI Taxonomy" id="1857215"/>
    <lineage>
        <taxon>Bacteria</taxon>
        <taxon>Bacillati</taxon>
        <taxon>Bacillota</taxon>
        <taxon>Bacilli</taxon>
        <taxon>Lactobacillales</taxon>
        <taxon>Enterococcaceae</taxon>
        <taxon>Enterococcus</taxon>
    </lineage>
</organism>